<feature type="chain" id="PRO_5005673711" evidence="6">
    <location>
        <begin position="19"/>
        <end position="604"/>
    </location>
</feature>
<feature type="domain" description="Signal transduction histidine kinase subgroup 3 dimerisation and phosphoacceptor" evidence="7">
    <location>
        <begin position="413"/>
        <end position="476"/>
    </location>
</feature>
<keyword evidence="5" id="KW-1133">Transmembrane helix</keyword>
<dbReference type="HOGENOM" id="CLU_000445_106_2_10"/>
<organism evidence="8 9">
    <name type="scientific">Leadbetterella byssophila (strain DSM 17132 / JCM 16389 / KACC 11308 / NBRC 106382 / 4M15)</name>
    <dbReference type="NCBI Taxonomy" id="649349"/>
    <lineage>
        <taxon>Bacteria</taxon>
        <taxon>Pseudomonadati</taxon>
        <taxon>Bacteroidota</taxon>
        <taxon>Cytophagia</taxon>
        <taxon>Cytophagales</taxon>
        <taxon>Leadbetterellaceae</taxon>
        <taxon>Leadbetterella</taxon>
    </lineage>
</organism>
<dbReference type="SMART" id="SM00028">
    <property type="entry name" value="TPR"/>
    <property type="match status" value="4"/>
</dbReference>
<keyword evidence="5" id="KW-0472">Membrane</keyword>
<evidence type="ECO:0000313" key="8">
    <source>
        <dbReference type="EMBL" id="ADQ16994.1"/>
    </source>
</evidence>
<dbReference type="Gene3D" id="3.30.565.10">
    <property type="entry name" value="Histidine kinase-like ATPase, C-terminal domain"/>
    <property type="match status" value="1"/>
</dbReference>
<accession>E4RUX1</accession>
<dbReference type="Gene3D" id="1.25.40.10">
    <property type="entry name" value="Tetratricopeptide repeat domain"/>
    <property type="match status" value="1"/>
</dbReference>
<dbReference type="GO" id="GO:0000155">
    <property type="term" value="F:phosphorelay sensor kinase activity"/>
    <property type="evidence" value="ECO:0007669"/>
    <property type="project" value="InterPro"/>
</dbReference>
<dbReference type="SUPFAM" id="SSF55874">
    <property type="entry name" value="ATPase domain of HSP90 chaperone/DNA topoisomerase II/histidine kinase"/>
    <property type="match status" value="1"/>
</dbReference>
<dbReference type="InterPro" id="IPR036890">
    <property type="entry name" value="HATPase_C_sf"/>
</dbReference>
<dbReference type="eggNOG" id="COG0457">
    <property type="taxonomic scope" value="Bacteria"/>
</dbReference>
<keyword evidence="4" id="KW-0802">TPR repeat</keyword>
<keyword evidence="5" id="KW-0812">Transmembrane</keyword>
<proteinExistence type="predicted"/>
<dbReference type="InterPro" id="IPR050482">
    <property type="entry name" value="Sensor_HK_TwoCompSys"/>
</dbReference>
<dbReference type="Gene3D" id="1.20.5.1930">
    <property type="match status" value="1"/>
</dbReference>
<evidence type="ECO:0000313" key="9">
    <source>
        <dbReference type="Proteomes" id="UP000007435"/>
    </source>
</evidence>
<dbReference type="OrthoDB" id="613934at2"/>
<sequence>MNLLLGVLSLLFVLPAHPDLSKARAIYDSTEVALANRGDYKKAEALLDQAQKSSLATDVKMMLTFGLRGQIEGYRSNYFNSDFYLFEALKYAEKLNAEYFISEISHALAINKRQEGDLNAAAAYYDKAIENAEKDQKSPRLALMYNNYGLVYLHKASLDSAEMMFRKSYDLSKDAGYRSGEGYFFSNMGSIRLKQKKYQEALSFFEKGMEVFSGVNGPQALLKKEMAECYFALGQMKDAEQKISEAIEGIRHFENKKELRDCYQLKLDIYEATGRGNATAPILKDLLRVEQEIAKQDQDVRLKSAEYGYLLNLQEEQNRSQQLEIEVQKQRNLALVLGGALVTVLTIIFIILFLYTRSKSITIRRQAEELDKFNQILEVRIAERTAELSKANTALALKNKEISQALLEGKLLERKRLANDLHDNLGGLISAVKWSFAAFTPQSEKEKEILEKIEGMLGDAYSSVRYLSHNLLPKDLEEQGLVISLERFIDRLNDNPRILFTFKSTLNQRLNPDADFELYGALMELLTNITKYCDGDRVELSITEVADRVEVHLMDNGNEIKMEGQGLGSSSVRERIETRLKGTLAFRYEEGHNYIKITIPHTKS</sequence>
<dbReference type="Pfam" id="PF07730">
    <property type="entry name" value="HisKA_3"/>
    <property type="match status" value="1"/>
</dbReference>
<evidence type="ECO:0000259" key="7">
    <source>
        <dbReference type="Pfam" id="PF07730"/>
    </source>
</evidence>
<keyword evidence="2 8" id="KW-0418">Kinase</keyword>
<dbReference type="AlphaFoldDB" id="E4RUX1"/>
<keyword evidence="1" id="KW-0808">Transferase</keyword>
<keyword evidence="3" id="KW-0902">Two-component regulatory system</keyword>
<reference key="1">
    <citation type="submission" date="2010-11" db="EMBL/GenBank/DDBJ databases">
        <title>The complete genome of Leadbetterella byssophila DSM 17132.</title>
        <authorList>
            <consortium name="US DOE Joint Genome Institute (JGI-PGF)"/>
            <person name="Lucas S."/>
            <person name="Copeland A."/>
            <person name="Lapidus A."/>
            <person name="Glavina del Rio T."/>
            <person name="Dalin E."/>
            <person name="Tice H."/>
            <person name="Bruce D."/>
            <person name="Goodwin L."/>
            <person name="Pitluck S."/>
            <person name="Kyrpides N."/>
            <person name="Mavromatis K."/>
            <person name="Ivanova N."/>
            <person name="Teshima H."/>
            <person name="Brettin T."/>
            <person name="Detter J.C."/>
            <person name="Han C."/>
            <person name="Tapia R."/>
            <person name="Land M."/>
            <person name="Hauser L."/>
            <person name="Markowitz V."/>
            <person name="Cheng J.-F."/>
            <person name="Hugenholtz P."/>
            <person name="Woyke T."/>
            <person name="Wu D."/>
            <person name="Tindall B."/>
            <person name="Pomrenke H.G."/>
            <person name="Brambilla E."/>
            <person name="Klenk H.-P."/>
            <person name="Eisen J.A."/>
        </authorList>
    </citation>
    <scope>NUCLEOTIDE SEQUENCE [LARGE SCALE GENOMIC DNA]</scope>
    <source>
        <strain>DSM 17132</strain>
    </source>
</reference>
<dbReference type="EMBL" id="CP002305">
    <property type="protein sequence ID" value="ADQ16994.1"/>
    <property type="molecule type" value="Genomic_DNA"/>
</dbReference>
<dbReference type="KEGG" id="lby:Lbys_1274"/>
<evidence type="ECO:0000256" key="6">
    <source>
        <dbReference type="SAM" id="SignalP"/>
    </source>
</evidence>
<evidence type="ECO:0000256" key="2">
    <source>
        <dbReference type="ARBA" id="ARBA00022777"/>
    </source>
</evidence>
<evidence type="ECO:0000256" key="4">
    <source>
        <dbReference type="PROSITE-ProRule" id="PRU00339"/>
    </source>
</evidence>
<dbReference type="SUPFAM" id="SSF48452">
    <property type="entry name" value="TPR-like"/>
    <property type="match status" value="1"/>
</dbReference>
<dbReference type="Proteomes" id="UP000007435">
    <property type="component" value="Chromosome"/>
</dbReference>
<gene>
    <name evidence="8" type="ordered locus">Lbys_1274</name>
</gene>
<dbReference type="InterPro" id="IPR019734">
    <property type="entry name" value="TPR_rpt"/>
</dbReference>
<dbReference type="PANTHER" id="PTHR24421">
    <property type="entry name" value="NITRATE/NITRITE SENSOR PROTEIN NARX-RELATED"/>
    <property type="match status" value="1"/>
</dbReference>
<feature type="transmembrane region" description="Helical" evidence="5">
    <location>
        <begin position="333"/>
        <end position="355"/>
    </location>
</feature>
<dbReference type="InterPro" id="IPR011990">
    <property type="entry name" value="TPR-like_helical_dom_sf"/>
</dbReference>
<keyword evidence="6" id="KW-0732">Signal</keyword>
<dbReference type="RefSeq" id="WP_013408044.1">
    <property type="nucleotide sequence ID" value="NC_014655.1"/>
</dbReference>
<protein>
    <submittedName>
        <fullName evidence="8">Histidine kinase</fullName>
    </submittedName>
</protein>
<dbReference type="STRING" id="649349.Lbys_1274"/>
<dbReference type="InterPro" id="IPR011712">
    <property type="entry name" value="Sig_transdc_His_kin_sub3_dim/P"/>
</dbReference>
<dbReference type="PROSITE" id="PS50005">
    <property type="entry name" value="TPR"/>
    <property type="match status" value="1"/>
</dbReference>
<keyword evidence="9" id="KW-1185">Reference proteome</keyword>
<dbReference type="GO" id="GO:0046983">
    <property type="term" value="F:protein dimerization activity"/>
    <property type="evidence" value="ECO:0007669"/>
    <property type="project" value="InterPro"/>
</dbReference>
<dbReference type="Pfam" id="PF13424">
    <property type="entry name" value="TPR_12"/>
    <property type="match status" value="1"/>
</dbReference>
<reference evidence="8 9" key="2">
    <citation type="journal article" date="2011" name="Stand. Genomic Sci.">
        <title>Complete genome sequence of Leadbetterella byssophila type strain (4M15).</title>
        <authorList>
            <person name="Abt B."/>
            <person name="Teshima H."/>
            <person name="Lucas S."/>
            <person name="Lapidus A."/>
            <person name="Del Rio T.G."/>
            <person name="Nolan M."/>
            <person name="Tice H."/>
            <person name="Cheng J.F."/>
            <person name="Pitluck S."/>
            <person name="Liolios K."/>
            <person name="Pagani I."/>
            <person name="Ivanova N."/>
            <person name="Mavromatis K."/>
            <person name="Pati A."/>
            <person name="Tapia R."/>
            <person name="Han C."/>
            <person name="Goodwin L."/>
            <person name="Chen A."/>
            <person name="Palaniappan K."/>
            <person name="Land M."/>
            <person name="Hauser L."/>
            <person name="Chang Y.J."/>
            <person name="Jeffries C.D."/>
            <person name="Rohde M."/>
            <person name="Goker M."/>
            <person name="Tindall B.J."/>
            <person name="Detter J.C."/>
            <person name="Woyke T."/>
            <person name="Bristow J."/>
            <person name="Eisen J.A."/>
            <person name="Markowitz V."/>
            <person name="Hugenholtz P."/>
            <person name="Klenk H.P."/>
            <person name="Kyrpides N.C."/>
        </authorList>
    </citation>
    <scope>NUCLEOTIDE SEQUENCE [LARGE SCALE GENOMIC DNA]</scope>
    <source>
        <strain evidence="9">DSM 17132 / JCM 16389 / KACC 11308 / NBRC 106382 / 4M15</strain>
    </source>
</reference>
<evidence type="ECO:0000256" key="5">
    <source>
        <dbReference type="SAM" id="Phobius"/>
    </source>
</evidence>
<feature type="repeat" description="TPR" evidence="4">
    <location>
        <begin position="142"/>
        <end position="175"/>
    </location>
</feature>
<dbReference type="GO" id="GO:0016020">
    <property type="term" value="C:membrane"/>
    <property type="evidence" value="ECO:0007669"/>
    <property type="project" value="InterPro"/>
</dbReference>
<dbReference type="eggNOG" id="COG4585">
    <property type="taxonomic scope" value="Bacteria"/>
</dbReference>
<evidence type="ECO:0000256" key="3">
    <source>
        <dbReference type="ARBA" id="ARBA00023012"/>
    </source>
</evidence>
<evidence type="ECO:0000256" key="1">
    <source>
        <dbReference type="ARBA" id="ARBA00022679"/>
    </source>
</evidence>
<dbReference type="eggNOG" id="COG4191">
    <property type="taxonomic scope" value="Bacteria"/>
</dbReference>
<name>E4RUX1_LEAB4</name>
<feature type="signal peptide" evidence="6">
    <location>
        <begin position="1"/>
        <end position="18"/>
    </location>
</feature>